<name>A0ACC1CI67_9NEOP</name>
<proteinExistence type="predicted"/>
<gene>
    <name evidence="1" type="ORF">K1T71_013422</name>
</gene>
<reference evidence="1 2" key="1">
    <citation type="journal article" date="2021" name="Front. Genet.">
        <title>Chromosome-Level Genome Assembly Reveals Significant Gene Expansion in the Toll and IMD Signaling Pathways of Dendrolimus kikuchii.</title>
        <authorList>
            <person name="Zhou J."/>
            <person name="Wu P."/>
            <person name="Xiong Z."/>
            <person name="Liu N."/>
            <person name="Zhao N."/>
            <person name="Ji M."/>
            <person name="Qiu Y."/>
            <person name="Yang B."/>
        </authorList>
    </citation>
    <scope>NUCLEOTIDE SEQUENCE [LARGE SCALE GENOMIC DNA]</scope>
    <source>
        <strain evidence="1">Ann1</strain>
    </source>
</reference>
<dbReference type="EMBL" id="CM034411">
    <property type="protein sequence ID" value="KAJ0171223.1"/>
    <property type="molecule type" value="Genomic_DNA"/>
</dbReference>
<sequence length="525" mass="59211">MNEICRLCCSDKYVNNDIFNEDNALYLKMSLYLPIKVFKNDRLPQKICDRCSCKVNDFYQFCNAAIEVQNRLHAILLLTPNTVLDAISLTGIKRDISPARSTKCEQSTQTEKDPPILDDTSDRVEVKKEPAGSPVPLHGEDVKHELDHFADHHSDSSDDMCLLVLKNKKRTKNDIGGVDSYTPKKKTKYKHIGDILPSVPEGILLPENVKLEVKEESEETGMVIRGALRDGGEALKEEVYGCCVCLAQCHSKAEMLKHYRQHEAQCRSALQPPAVPPPPDHHPLRCPRCRKVLSGGAGEWEAHWVRHWARDRKPLRCALCERSFADANSAFKHGLSHSRGDGAEPQEPQPQPRKRFVCDMCPQSFVFMRFLLAHRAREHPAECARPLALRCGECAREFAHLNSLRRHIRAHSGERNHLCNVCGKALSSREHLKFHIRIHTGYKPNVCGVCGKGFVKKCNLTLHERVHSGEKPHVCSHCGKAFSQRSTLVIHERYHSGARPYVCGLCGRGFVAKGLLSMHLKTTCI</sequence>
<keyword evidence="2" id="KW-1185">Reference proteome</keyword>
<protein>
    <submittedName>
        <fullName evidence="1">Uncharacterized protein</fullName>
    </submittedName>
</protein>
<accession>A0ACC1CI67</accession>
<evidence type="ECO:0000313" key="2">
    <source>
        <dbReference type="Proteomes" id="UP000824533"/>
    </source>
</evidence>
<evidence type="ECO:0000313" key="1">
    <source>
        <dbReference type="EMBL" id="KAJ0171223.1"/>
    </source>
</evidence>
<organism evidence="1 2">
    <name type="scientific">Dendrolimus kikuchii</name>
    <dbReference type="NCBI Taxonomy" id="765133"/>
    <lineage>
        <taxon>Eukaryota</taxon>
        <taxon>Metazoa</taxon>
        <taxon>Ecdysozoa</taxon>
        <taxon>Arthropoda</taxon>
        <taxon>Hexapoda</taxon>
        <taxon>Insecta</taxon>
        <taxon>Pterygota</taxon>
        <taxon>Neoptera</taxon>
        <taxon>Endopterygota</taxon>
        <taxon>Lepidoptera</taxon>
        <taxon>Glossata</taxon>
        <taxon>Ditrysia</taxon>
        <taxon>Bombycoidea</taxon>
        <taxon>Lasiocampidae</taxon>
        <taxon>Dendrolimus</taxon>
    </lineage>
</organism>
<dbReference type="Proteomes" id="UP000824533">
    <property type="component" value="Linkage Group LG25"/>
</dbReference>
<comment type="caution">
    <text evidence="1">The sequence shown here is derived from an EMBL/GenBank/DDBJ whole genome shotgun (WGS) entry which is preliminary data.</text>
</comment>